<dbReference type="Proteomes" id="UP000005512">
    <property type="component" value="Unassembled WGS sequence"/>
</dbReference>
<comment type="caution">
    <text evidence="2">The sequence shown here is derived from an EMBL/GenBank/DDBJ whole genome shotgun (WGS) entry which is preliminary data.</text>
</comment>
<keyword evidence="1" id="KW-0812">Transmembrane</keyword>
<dbReference type="EMBL" id="ABXV02000074">
    <property type="protein sequence ID" value="EFB70461.1"/>
    <property type="molecule type" value="Genomic_DNA"/>
</dbReference>
<dbReference type="eggNOG" id="ENOG502ZMKN">
    <property type="taxonomic scope" value="Bacteria"/>
</dbReference>
<feature type="transmembrane region" description="Helical" evidence="1">
    <location>
        <begin position="99"/>
        <end position="116"/>
    </location>
</feature>
<name>D1P818_9GAMM</name>
<dbReference type="AlphaFoldDB" id="D1P818"/>
<gene>
    <name evidence="2" type="ORF">PROVRUST_08399</name>
</gene>
<feature type="transmembrane region" description="Helical" evidence="1">
    <location>
        <begin position="60"/>
        <end position="87"/>
    </location>
</feature>
<feature type="transmembrane region" description="Helical" evidence="1">
    <location>
        <begin position="34"/>
        <end position="54"/>
    </location>
</feature>
<evidence type="ECO:0000313" key="2">
    <source>
        <dbReference type="EMBL" id="EFB70461.1"/>
    </source>
</evidence>
<reference evidence="2" key="1">
    <citation type="submission" date="2009-12" db="EMBL/GenBank/DDBJ databases">
        <authorList>
            <person name="Weinstock G."/>
            <person name="Sodergren E."/>
            <person name="Clifton S."/>
            <person name="Fulton L."/>
            <person name="Fulton B."/>
            <person name="Courtney L."/>
            <person name="Fronick C."/>
            <person name="Harrison M."/>
            <person name="Strong C."/>
            <person name="Farmer C."/>
            <person name="Delahaunty K."/>
            <person name="Markovic C."/>
            <person name="Hall O."/>
            <person name="Minx P."/>
            <person name="Tomlinson C."/>
            <person name="Mitreva M."/>
            <person name="Nelson J."/>
            <person name="Hou S."/>
            <person name="Wollam A."/>
            <person name="Pepin K.H."/>
            <person name="Johnson M."/>
            <person name="Bhonagiri V."/>
            <person name="Nash W.E."/>
            <person name="Warren W."/>
            <person name="Chinwalla A."/>
            <person name="Mardis E.R."/>
            <person name="Wilson R.K."/>
        </authorList>
    </citation>
    <scope>NUCLEOTIDE SEQUENCE [LARGE SCALE GENOMIC DNA]</scope>
    <source>
        <strain evidence="2">DSM 4541</strain>
    </source>
</reference>
<keyword evidence="1" id="KW-0472">Membrane</keyword>
<sequence>MAKIYQFPQGKEKKELQTALKKTKRIKIRGSRTSFFTALFHTLSILFLGLRYIMGVTLDVLLLMVISIISVFRYLIIPIGFFALMLFYYNGGKVWNAEMTVTTVLMVMSLINPLVLQDLQPFQTLFGVKSKQAEVK</sequence>
<dbReference type="RefSeq" id="WP_006816368.1">
    <property type="nucleotide sequence ID" value="NZ_GG703824.1"/>
</dbReference>
<accession>D1P818</accession>
<keyword evidence="3" id="KW-1185">Reference proteome</keyword>
<evidence type="ECO:0000256" key="1">
    <source>
        <dbReference type="SAM" id="Phobius"/>
    </source>
</evidence>
<dbReference type="HOGENOM" id="CLU_1946881_0_0_6"/>
<dbReference type="STRING" id="500637.PROVRUST_08399"/>
<keyword evidence="1" id="KW-1133">Transmembrane helix</keyword>
<organism evidence="2 3">
    <name type="scientific">Providencia rustigianii DSM 4541</name>
    <dbReference type="NCBI Taxonomy" id="500637"/>
    <lineage>
        <taxon>Bacteria</taxon>
        <taxon>Pseudomonadati</taxon>
        <taxon>Pseudomonadota</taxon>
        <taxon>Gammaproteobacteria</taxon>
        <taxon>Enterobacterales</taxon>
        <taxon>Morganellaceae</taxon>
        <taxon>Providencia</taxon>
    </lineage>
</organism>
<evidence type="ECO:0000313" key="3">
    <source>
        <dbReference type="Proteomes" id="UP000005512"/>
    </source>
</evidence>
<proteinExistence type="predicted"/>
<protein>
    <submittedName>
        <fullName evidence="2">Uncharacterized protein</fullName>
    </submittedName>
</protein>